<reference evidence="1 2" key="1">
    <citation type="submission" date="2020-10" db="EMBL/GenBank/DDBJ databases">
        <title>Sequencing the genomes of 1000 actinobacteria strains.</title>
        <authorList>
            <person name="Klenk H.-P."/>
        </authorList>
    </citation>
    <scope>NUCLEOTIDE SEQUENCE [LARGE SCALE GENOMIC DNA]</scope>
    <source>
        <strain evidence="1 2">DSM 41803</strain>
    </source>
</reference>
<dbReference type="GeneID" id="86827882"/>
<evidence type="ECO:0000313" key="2">
    <source>
        <dbReference type="Proteomes" id="UP000629287"/>
    </source>
</evidence>
<protein>
    <submittedName>
        <fullName evidence="1">Uncharacterized protein</fullName>
    </submittedName>
</protein>
<keyword evidence="2" id="KW-1185">Reference proteome</keyword>
<evidence type="ECO:0000313" key="1">
    <source>
        <dbReference type="EMBL" id="MBE1597179.1"/>
    </source>
</evidence>
<gene>
    <name evidence="1" type="ORF">H4687_003308</name>
</gene>
<dbReference type="Proteomes" id="UP000629287">
    <property type="component" value="Unassembled WGS sequence"/>
</dbReference>
<dbReference type="RefSeq" id="WP_159026207.1">
    <property type="nucleotide sequence ID" value="NZ_JADBGF010000001.1"/>
</dbReference>
<proteinExistence type="predicted"/>
<organism evidence="1 2">
    <name type="scientific">Streptomyces stelliscabiei</name>
    <dbReference type="NCBI Taxonomy" id="146820"/>
    <lineage>
        <taxon>Bacteria</taxon>
        <taxon>Bacillati</taxon>
        <taxon>Actinomycetota</taxon>
        <taxon>Actinomycetes</taxon>
        <taxon>Kitasatosporales</taxon>
        <taxon>Streptomycetaceae</taxon>
        <taxon>Streptomyces</taxon>
    </lineage>
</organism>
<accession>A0A8I0P6Q4</accession>
<dbReference type="AlphaFoldDB" id="A0A8I0P6Q4"/>
<sequence>MTATPKRRPPARELLTDTAARILATRYPGQVRAVVIERALQRMAAADARRQRTAARRSRT</sequence>
<dbReference type="EMBL" id="JADBGF010000001">
    <property type="protein sequence ID" value="MBE1597179.1"/>
    <property type="molecule type" value="Genomic_DNA"/>
</dbReference>
<name>A0A8I0P6Q4_9ACTN</name>
<comment type="caution">
    <text evidence="1">The sequence shown here is derived from an EMBL/GenBank/DDBJ whole genome shotgun (WGS) entry which is preliminary data.</text>
</comment>